<proteinExistence type="predicted"/>
<dbReference type="Proteomes" id="UP000245523">
    <property type="component" value="Unassembled WGS sequence"/>
</dbReference>
<sequence>MIIYSEPFDKKILFEMQSHYFGDMVKGVVDVEQRKIALDAEMHSDLETLLLENGSKQQNLWGFNLYPEMEGDDFLEFDSLINIRPNQGNRSRSVENEEIQKVIKEIIDSLCK</sequence>
<protein>
    <submittedName>
        <fullName evidence="1">Uncharacterized protein</fullName>
    </submittedName>
</protein>
<keyword evidence="2" id="KW-1185">Reference proteome</keyword>
<dbReference type="EMBL" id="QGHD01000028">
    <property type="protein sequence ID" value="PWK93322.1"/>
    <property type="molecule type" value="Genomic_DNA"/>
</dbReference>
<accession>A0ABX5LIZ3</accession>
<gene>
    <name evidence="1" type="ORF">B0H50_1282</name>
</gene>
<evidence type="ECO:0000313" key="1">
    <source>
        <dbReference type="EMBL" id="PWK93322.1"/>
    </source>
</evidence>
<dbReference type="Pfam" id="PF18924">
    <property type="entry name" value="DUF5674"/>
    <property type="match status" value="1"/>
</dbReference>
<name>A0ABX5LIZ3_9BACT</name>
<comment type="caution">
    <text evidence="1">The sequence shown here is derived from an EMBL/GenBank/DDBJ whole genome shotgun (WGS) entry which is preliminary data.</text>
</comment>
<evidence type="ECO:0000313" key="2">
    <source>
        <dbReference type="Proteomes" id="UP000245523"/>
    </source>
</evidence>
<organism evidence="1 2">
    <name type="scientific">Hallerella porci</name>
    <dbReference type="NCBI Taxonomy" id="1945871"/>
    <lineage>
        <taxon>Bacteria</taxon>
        <taxon>Pseudomonadati</taxon>
        <taxon>Fibrobacterota</taxon>
        <taxon>Fibrobacteria</taxon>
        <taxon>Fibrobacterales</taxon>
        <taxon>Fibrobacteraceae</taxon>
        <taxon>Hallerella</taxon>
    </lineage>
</organism>
<dbReference type="RefSeq" id="WP_106199887.1">
    <property type="nucleotide sequence ID" value="NZ_JAXEIU010000036.1"/>
</dbReference>
<reference evidence="1 2" key="1">
    <citation type="submission" date="2018-05" db="EMBL/GenBank/DDBJ databases">
        <title>Animal gut microbial communities from fecal samples from Wisconsin, USA.</title>
        <authorList>
            <person name="Neumann A."/>
        </authorList>
    </citation>
    <scope>NUCLEOTIDE SEQUENCE [LARGE SCALE GENOMIC DNA]</scope>
    <source>
        <strain evidence="1 2">UWS4</strain>
    </source>
</reference>
<dbReference type="InterPro" id="IPR043731">
    <property type="entry name" value="DUF5674"/>
</dbReference>